<accession>A0A5B9EHV1</accession>
<organism evidence="2 3">
    <name type="scientific">Terriglobus albidus</name>
    <dbReference type="NCBI Taxonomy" id="1592106"/>
    <lineage>
        <taxon>Bacteria</taxon>
        <taxon>Pseudomonadati</taxon>
        <taxon>Acidobacteriota</taxon>
        <taxon>Terriglobia</taxon>
        <taxon>Terriglobales</taxon>
        <taxon>Acidobacteriaceae</taxon>
        <taxon>Terriglobus</taxon>
    </lineage>
</organism>
<evidence type="ECO:0000313" key="2">
    <source>
        <dbReference type="EMBL" id="QEE29947.1"/>
    </source>
</evidence>
<keyword evidence="1" id="KW-0732">Signal</keyword>
<evidence type="ECO:0008006" key="4">
    <source>
        <dbReference type="Google" id="ProtNLM"/>
    </source>
</evidence>
<dbReference type="EMBL" id="CP042806">
    <property type="protein sequence ID" value="QEE29947.1"/>
    <property type="molecule type" value="Genomic_DNA"/>
</dbReference>
<evidence type="ECO:0000313" key="3">
    <source>
        <dbReference type="Proteomes" id="UP000321820"/>
    </source>
</evidence>
<gene>
    <name evidence="2" type="ORF">FTW19_19365</name>
</gene>
<dbReference type="AlphaFoldDB" id="A0A5B9EHV1"/>
<feature type="signal peptide" evidence="1">
    <location>
        <begin position="1"/>
        <end position="23"/>
    </location>
</feature>
<name>A0A5B9EHV1_9BACT</name>
<protein>
    <recommendedName>
        <fullName evidence="4">DUF2946 domain-containing protein</fullName>
    </recommendedName>
</protein>
<feature type="chain" id="PRO_5022902558" description="DUF2946 domain-containing protein" evidence="1">
    <location>
        <begin position="24"/>
        <end position="148"/>
    </location>
</feature>
<reference evidence="2 3" key="1">
    <citation type="submission" date="2019-08" db="EMBL/GenBank/DDBJ databases">
        <title>Complete genome sequence of Terriglobus albidus strain ORNL.</title>
        <authorList>
            <person name="Podar M."/>
        </authorList>
    </citation>
    <scope>NUCLEOTIDE SEQUENCE [LARGE SCALE GENOMIC DNA]</scope>
    <source>
        <strain evidence="2 3">ORNL</strain>
    </source>
</reference>
<dbReference type="RefSeq" id="WP_147649217.1">
    <property type="nucleotide sequence ID" value="NZ_CP042806.1"/>
</dbReference>
<evidence type="ECO:0000256" key="1">
    <source>
        <dbReference type="SAM" id="SignalP"/>
    </source>
</evidence>
<keyword evidence="3" id="KW-1185">Reference proteome</keyword>
<dbReference type="KEGG" id="talb:FTW19_19365"/>
<dbReference type="Proteomes" id="UP000321820">
    <property type="component" value="Chromosome"/>
</dbReference>
<sequence length="148" mass="15986">MRKLFSILLLVAFALPLATPLLAAMQDDDAHLPPCCRRHGKHHCSMGMMAGTTDKAMSAAMAEMAREDATDQDAAPHHLHVATPAEKCPYCPASIDAPAQPIASLPFFASLPPVRASRDYIYARPLSQQLVLHTLSDSERGPPALLFS</sequence>
<proteinExistence type="predicted"/>
<dbReference type="OrthoDB" id="123277at2"/>